<accession>A0A0K1RBQ6</accession>
<dbReference type="RefSeq" id="WP_052205111.1">
    <property type="nucleotide sequence ID" value="NZ_CP012342.1"/>
</dbReference>
<dbReference type="STRING" id="156976.AK829_06405"/>
<name>A0A0K1RBQ6_9CORY</name>
<reference evidence="1 2" key="1">
    <citation type="submission" date="2015-08" db="EMBL/GenBank/DDBJ databases">
        <authorList>
            <person name="Babu N.S."/>
            <person name="Beckwith C.J."/>
            <person name="Beseler K.G."/>
            <person name="Brison A."/>
            <person name="Carone J.V."/>
            <person name="Caskin T.P."/>
            <person name="Diamond M."/>
            <person name="Durham M.E."/>
            <person name="Foxe J.M."/>
            <person name="Go M."/>
            <person name="Henderson B.A."/>
            <person name="Jones I.B."/>
            <person name="McGettigan J.A."/>
            <person name="Micheletti S.J."/>
            <person name="Nasrallah M.E."/>
            <person name="Ortiz D."/>
            <person name="Piller C.R."/>
            <person name="Privatt S.R."/>
            <person name="Schneider S.L."/>
            <person name="Sharp S."/>
            <person name="Smith T.C."/>
            <person name="Stanton J.D."/>
            <person name="Ullery H.E."/>
            <person name="Wilson R.J."/>
            <person name="Serrano M.G."/>
            <person name="Buck G."/>
            <person name="Lee V."/>
            <person name="Wang Y."/>
            <person name="Carvalho R."/>
            <person name="Voegtly L."/>
            <person name="Shi R."/>
            <person name="Duckworth R."/>
            <person name="Johnson A."/>
            <person name="Loviza R."/>
            <person name="Walstead R."/>
            <person name="Shah Z."/>
            <person name="Kiflezghi M."/>
            <person name="Wade K."/>
            <person name="Ball S.L."/>
            <person name="Bradley K.W."/>
            <person name="Asai D.J."/>
            <person name="Bowman C.A."/>
            <person name="Russell D.A."/>
            <person name="Pope W.H."/>
            <person name="Jacobs-Sera D."/>
            <person name="Hendrix R.W."/>
            <person name="Hatfull G.F."/>
        </authorList>
    </citation>
    <scope>NUCLEOTIDE SEQUENCE [LARGE SCALE GENOMIC DNA]</scope>
    <source>
        <strain evidence="1 2">PUDD_83A45</strain>
    </source>
</reference>
<sequence>MAQKHETPEFWNKTLDQLTDIQLDEHQRQCWDRSNDIEAERQRRQALPYVWDSETKIVTTLRATLNNAPKPGAAWKQPENITDAYIDGDIVTHEEKTWQATGDGAIMFAPGTTHPIMGERWQQTDDVETN</sequence>
<proteinExistence type="predicted"/>
<dbReference type="AlphaFoldDB" id="A0A0K1RBQ6"/>
<keyword evidence="2" id="KW-1185">Reference proteome</keyword>
<dbReference type="Proteomes" id="UP000060016">
    <property type="component" value="Chromosome"/>
</dbReference>
<dbReference type="KEGG" id="crie:AK829_06405"/>
<evidence type="ECO:0000313" key="1">
    <source>
        <dbReference type="EMBL" id="AKV58860.1"/>
    </source>
</evidence>
<dbReference type="PATRIC" id="fig|156976.3.peg.1273"/>
<evidence type="ECO:0000313" key="2">
    <source>
        <dbReference type="Proteomes" id="UP000060016"/>
    </source>
</evidence>
<organism evidence="1 2">
    <name type="scientific">Corynebacterium riegelii</name>
    <dbReference type="NCBI Taxonomy" id="156976"/>
    <lineage>
        <taxon>Bacteria</taxon>
        <taxon>Bacillati</taxon>
        <taxon>Actinomycetota</taxon>
        <taxon>Actinomycetes</taxon>
        <taxon>Mycobacteriales</taxon>
        <taxon>Corynebacteriaceae</taxon>
        <taxon>Corynebacterium</taxon>
    </lineage>
</organism>
<dbReference type="EMBL" id="CP012342">
    <property type="protein sequence ID" value="AKV58860.1"/>
    <property type="molecule type" value="Genomic_DNA"/>
</dbReference>
<gene>
    <name evidence="1" type="ORF">AK829_06405</name>
</gene>
<protein>
    <submittedName>
        <fullName evidence="1">Uncharacterized protein</fullName>
    </submittedName>
</protein>